<keyword evidence="3" id="KW-0804">Transcription</keyword>
<dbReference type="GO" id="GO:0003700">
    <property type="term" value="F:DNA-binding transcription factor activity"/>
    <property type="evidence" value="ECO:0007669"/>
    <property type="project" value="InterPro"/>
</dbReference>
<feature type="domain" description="HTH deoR-type" evidence="4">
    <location>
        <begin position="3"/>
        <end position="58"/>
    </location>
</feature>
<keyword evidence="6" id="KW-1185">Reference proteome</keyword>
<dbReference type="InterPro" id="IPR001034">
    <property type="entry name" value="DeoR_HTH"/>
</dbReference>
<dbReference type="PROSITE" id="PS51000">
    <property type="entry name" value="HTH_DEOR_2"/>
    <property type="match status" value="1"/>
</dbReference>
<dbReference type="InterPro" id="IPR014036">
    <property type="entry name" value="DeoR-like_C"/>
</dbReference>
<evidence type="ECO:0000313" key="6">
    <source>
        <dbReference type="Proteomes" id="UP000483362"/>
    </source>
</evidence>
<keyword evidence="1" id="KW-0805">Transcription regulation</keyword>
<gene>
    <name evidence="5" type="ORF">FYJ29_05740</name>
</gene>
<dbReference type="EMBL" id="VULT01000007">
    <property type="protein sequence ID" value="MSS17265.1"/>
    <property type="molecule type" value="Genomic_DNA"/>
</dbReference>
<dbReference type="Gene3D" id="3.40.50.1360">
    <property type="match status" value="1"/>
</dbReference>
<dbReference type="Proteomes" id="UP000483362">
    <property type="component" value="Unassembled WGS sequence"/>
</dbReference>
<dbReference type="PROSITE" id="PS00894">
    <property type="entry name" value="HTH_DEOR_1"/>
    <property type="match status" value="1"/>
</dbReference>
<dbReference type="Pfam" id="PF00455">
    <property type="entry name" value="DeoRC"/>
    <property type="match status" value="1"/>
</dbReference>
<dbReference type="GO" id="GO:0003677">
    <property type="term" value="F:DNA binding"/>
    <property type="evidence" value="ECO:0007669"/>
    <property type="project" value="UniProtKB-KW"/>
</dbReference>
<evidence type="ECO:0000313" key="5">
    <source>
        <dbReference type="EMBL" id="MSS17265.1"/>
    </source>
</evidence>
<dbReference type="PANTHER" id="PTHR30363">
    <property type="entry name" value="HTH-TYPE TRANSCRIPTIONAL REGULATOR SRLR-RELATED"/>
    <property type="match status" value="1"/>
</dbReference>
<dbReference type="RefSeq" id="WP_154327183.1">
    <property type="nucleotide sequence ID" value="NZ_CP045696.1"/>
</dbReference>
<dbReference type="SMART" id="SM00420">
    <property type="entry name" value="HTH_DEOR"/>
    <property type="match status" value="1"/>
</dbReference>
<dbReference type="SMART" id="SM01134">
    <property type="entry name" value="DeoRC"/>
    <property type="match status" value="1"/>
</dbReference>
<evidence type="ECO:0000256" key="2">
    <source>
        <dbReference type="ARBA" id="ARBA00023125"/>
    </source>
</evidence>
<dbReference type="InterPro" id="IPR036388">
    <property type="entry name" value="WH-like_DNA-bd_sf"/>
</dbReference>
<reference evidence="5 6" key="1">
    <citation type="submission" date="2019-08" db="EMBL/GenBank/DDBJ databases">
        <title>In-depth cultivation of the pig gut microbiome towards novel bacterial diversity and tailored functional studies.</title>
        <authorList>
            <person name="Wylensek D."/>
            <person name="Hitch T.C.A."/>
            <person name="Clavel T."/>
        </authorList>
    </citation>
    <scope>NUCLEOTIDE SEQUENCE [LARGE SCALE GENOMIC DNA]</scope>
    <source>
        <strain evidence="5 6">Oil-RF-744-WCA-WT-10</strain>
    </source>
</reference>
<protein>
    <submittedName>
        <fullName evidence="5">DeoR/GlpR transcriptional regulator</fullName>
    </submittedName>
</protein>
<proteinExistence type="predicted"/>
<name>A0A6L5XCM9_9BACT</name>
<evidence type="ECO:0000259" key="4">
    <source>
        <dbReference type="PROSITE" id="PS51000"/>
    </source>
</evidence>
<evidence type="ECO:0000256" key="3">
    <source>
        <dbReference type="ARBA" id="ARBA00023163"/>
    </source>
</evidence>
<dbReference type="SUPFAM" id="SSF100950">
    <property type="entry name" value="NagB/RpiA/CoA transferase-like"/>
    <property type="match status" value="1"/>
</dbReference>
<dbReference type="InterPro" id="IPR018356">
    <property type="entry name" value="Tscrpt_reg_HTH_DeoR_CS"/>
</dbReference>
<dbReference type="SUPFAM" id="SSF46785">
    <property type="entry name" value="Winged helix' DNA-binding domain"/>
    <property type="match status" value="1"/>
</dbReference>
<comment type="caution">
    <text evidence="5">The sequence shown here is derived from an EMBL/GenBank/DDBJ whole genome shotgun (WGS) entry which is preliminary data.</text>
</comment>
<keyword evidence="2" id="KW-0238">DNA-binding</keyword>
<dbReference type="InterPro" id="IPR036390">
    <property type="entry name" value="WH_DNA-bd_sf"/>
</dbReference>
<evidence type="ECO:0000256" key="1">
    <source>
        <dbReference type="ARBA" id="ARBA00023015"/>
    </source>
</evidence>
<dbReference type="PRINTS" id="PR00037">
    <property type="entry name" value="HTHLACR"/>
</dbReference>
<dbReference type="AlphaFoldDB" id="A0A6L5XCM9"/>
<sequence>MIKDKRHALIMSTLLKKGTVQVTELAEALGVSSVTVRKDLTELEKSNKLYRSHGRAILLNPFANNRSVNEKEKLAPEQKNNIGREAAKLICADDSICIGSGTTVHALARNIVPMHRLTVVSASLQVSEILAQNENIDIIQLGGQLRHSSLSVVGKYSGMILRDCSFSKFFIGVDGIDFDFGFSTTDLREAELNRLMMKAAQKTIVLADSSKFGRRGFAKIGDLEEIDLIITDSDISPKDVKRIHDLGIDLVIAQ</sequence>
<dbReference type="InterPro" id="IPR050313">
    <property type="entry name" value="Carb_Metab_HTH_regulators"/>
</dbReference>
<dbReference type="InterPro" id="IPR037171">
    <property type="entry name" value="NagB/RpiA_transferase-like"/>
</dbReference>
<dbReference type="Pfam" id="PF08220">
    <property type="entry name" value="HTH_DeoR"/>
    <property type="match status" value="1"/>
</dbReference>
<organism evidence="5 6">
    <name type="scientific">Sodaliphilus pleomorphus</name>
    <dbReference type="NCBI Taxonomy" id="2606626"/>
    <lineage>
        <taxon>Bacteria</taxon>
        <taxon>Pseudomonadati</taxon>
        <taxon>Bacteroidota</taxon>
        <taxon>Bacteroidia</taxon>
        <taxon>Bacteroidales</taxon>
        <taxon>Muribaculaceae</taxon>
        <taxon>Sodaliphilus</taxon>
    </lineage>
</organism>
<accession>A0A6L5XCM9</accession>
<dbReference type="Gene3D" id="1.10.10.10">
    <property type="entry name" value="Winged helix-like DNA-binding domain superfamily/Winged helix DNA-binding domain"/>
    <property type="match status" value="1"/>
</dbReference>
<dbReference type="PANTHER" id="PTHR30363:SF44">
    <property type="entry name" value="AGA OPERON TRANSCRIPTIONAL REPRESSOR-RELATED"/>
    <property type="match status" value="1"/>
</dbReference>